<evidence type="ECO:0008006" key="4">
    <source>
        <dbReference type="Google" id="ProtNLM"/>
    </source>
</evidence>
<dbReference type="OrthoDB" id="2566149at2759"/>
<dbReference type="EMBL" id="CP144530">
    <property type="protein sequence ID" value="WWC58271.1"/>
    <property type="molecule type" value="Genomic_DNA"/>
</dbReference>
<reference evidence="2" key="2">
    <citation type="submission" date="2013-07" db="EMBL/GenBank/DDBJ databases">
        <authorList>
            <consortium name="The Broad Institute Genome Sequencing Platform"/>
            <person name="Cuomo C."/>
            <person name="Litvintseva A."/>
            <person name="Chen Y."/>
            <person name="Heitman J."/>
            <person name="Sun S."/>
            <person name="Springer D."/>
            <person name="Dromer F."/>
            <person name="Young S.K."/>
            <person name="Zeng Q."/>
            <person name="Gargeya S."/>
            <person name="Fitzgerald M."/>
            <person name="Abouelleil A."/>
            <person name="Alvarado L."/>
            <person name="Berlin A.M."/>
            <person name="Chapman S.B."/>
            <person name="Dewar J."/>
            <person name="Goldberg J."/>
            <person name="Griggs A."/>
            <person name="Gujja S."/>
            <person name="Hansen M."/>
            <person name="Howarth C."/>
            <person name="Imamovic A."/>
            <person name="Larimer J."/>
            <person name="McCowan C."/>
            <person name="Murphy C."/>
            <person name="Pearson M."/>
            <person name="Priest M."/>
            <person name="Roberts A."/>
            <person name="Saif S."/>
            <person name="Shea T."/>
            <person name="Sykes S."/>
            <person name="Wortman J."/>
            <person name="Nusbaum C."/>
            <person name="Birren B."/>
        </authorList>
    </citation>
    <scope>NUCLEOTIDE SEQUENCE</scope>
    <source>
        <strain evidence="2">CBS 10117</strain>
    </source>
</reference>
<keyword evidence="3" id="KW-1185">Reference proteome</keyword>
<dbReference type="GeneID" id="28964510"/>
<dbReference type="AlphaFoldDB" id="A0A1A6AG19"/>
<reference evidence="1" key="1">
    <citation type="submission" date="2013-07" db="EMBL/GenBank/DDBJ databases">
        <title>The Genome Sequence of Cryptococcus dejecticola CBS10117.</title>
        <authorList>
            <consortium name="The Broad Institute Genome Sequencing Platform"/>
            <person name="Cuomo C."/>
            <person name="Litvintseva A."/>
            <person name="Chen Y."/>
            <person name="Heitman J."/>
            <person name="Sun S."/>
            <person name="Springer D."/>
            <person name="Dromer F."/>
            <person name="Young S.K."/>
            <person name="Zeng Q."/>
            <person name="Gargeya S."/>
            <person name="Fitzgerald M."/>
            <person name="Abouelleil A."/>
            <person name="Alvarado L."/>
            <person name="Berlin A.M."/>
            <person name="Chapman S.B."/>
            <person name="Dewar J."/>
            <person name="Goldberg J."/>
            <person name="Griggs A."/>
            <person name="Gujja S."/>
            <person name="Hansen M."/>
            <person name="Howarth C."/>
            <person name="Imamovic A."/>
            <person name="Larimer J."/>
            <person name="McCowan C."/>
            <person name="Murphy C."/>
            <person name="Pearson M."/>
            <person name="Priest M."/>
            <person name="Roberts A."/>
            <person name="Saif S."/>
            <person name="Shea T."/>
            <person name="Sykes S."/>
            <person name="Wortman J."/>
            <person name="Nusbaum C."/>
            <person name="Birren B."/>
        </authorList>
    </citation>
    <scope>NUCLEOTIDE SEQUENCE [LARGE SCALE GENOMIC DNA]</scope>
    <source>
        <strain evidence="1">CBS 10117</strain>
    </source>
</reference>
<evidence type="ECO:0000313" key="3">
    <source>
        <dbReference type="Proteomes" id="UP000078595"/>
    </source>
</evidence>
<evidence type="ECO:0000313" key="1">
    <source>
        <dbReference type="EMBL" id="OBR88991.1"/>
    </source>
</evidence>
<evidence type="ECO:0000313" key="2">
    <source>
        <dbReference type="EMBL" id="WWC58271.1"/>
    </source>
</evidence>
<dbReference type="Proteomes" id="UP000078595">
    <property type="component" value="Chromosome 1"/>
</dbReference>
<dbReference type="VEuPathDB" id="FungiDB:I303_00811"/>
<protein>
    <recommendedName>
        <fullName evidence="4">BTB domain-containing protein</fullName>
    </recommendedName>
</protein>
<dbReference type="EMBL" id="KI894027">
    <property type="protein sequence ID" value="OBR88991.1"/>
    <property type="molecule type" value="Genomic_DNA"/>
</dbReference>
<dbReference type="RefSeq" id="XP_018266833.1">
    <property type="nucleotide sequence ID" value="XM_018404179.1"/>
</dbReference>
<name>A0A1A6AG19_9TREE</name>
<reference evidence="2" key="3">
    <citation type="submission" date="2024-02" db="EMBL/GenBank/DDBJ databases">
        <title>Comparative genomics of Cryptococcus and Kwoniella reveals pathogenesis evolution and contrasting modes of karyotype evolution via chromosome fusion or intercentromeric recombination.</title>
        <authorList>
            <person name="Coelho M.A."/>
            <person name="David-Palma M."/>
            <person name="Shea T."/>
            <person name="Bowers K."/>
            <person name="McGinley-Smith S."/>
            <person name="Mohammad A.W."/>
            <person name="Gnirke A."/>
            <person name="Yurkov A.M."/>
            <person name="Nowrousian M."/>
            <person name="Sun S."/>
            <person name="Cuomo C.A."/>
            <person name="Heitman J."/>
        </authorList>
    </citation>
    <scope>NUCLEOTIDE SEQUENCE</scope>
    <source>
        <strain evidence="2">CBS 10117</strain>
    </source>
</reference>
<proteinExistence type="predicted"/>
<accession>A0A1A6AG19</accession>
<sequence>MSVVSHDDSLASTEEDQPNLHHFHRFGDIQLVSEEGIVFRTQSQNLARASTVFQAMIEAGDAEFSSIGHKRKLPEETQSKPVHVYTSTKVLDVFLNVISVSEPHIPDIGFIKTLSLYEFCKKYDVLYHVFTLVKAALYARASQDCQWALLSWSAKRNDERVAREALRIMTGKVFLRPKIISKTDPTKFTSCLFWEAMANLPKSWQLDLLELAIRTPGQRNKPSNGGKSQLVEELQVCTDWQEVAYTFYVRALMARSLTAMADTADP</sequence>
<gene>
    <name evidence="1" type="ORF">I303_00811</name>
    <name evidence="2" type="ORF">I303_100809</name>
</gene>
<dbReference type="KEGG" id="kdj:28964510"/>
<organism evidence="1">
    <name type="scientific">Kwoniella dejecticola CBS 10117</name>
    <dbReference type="NCBI Taxonomy" id="1296121"/>
    <lineage>
        <taxon>Eukaryota</taxon>
        <taxon>Fungi</taxon>
        <taxon>Dikarya</taxon>
        <taxon>Basidiomycota</taxon>
        <taxon>Agaricomycotina</taxon>
        <taxon>Tremellomycetes</taxon>
        <taxon>Tremellales</taxon>
        <taxon>Cryptococcaceae</taxon>
        <taxon>Kwoniella</taxon>
    </lineage>
</organism>